<dbReference type="EMBL" id="PTLS01000053">
    <property type="protein sequence ID" value="RMX24411.1"/>
    <property type="molecule type" value="Genomic_DNA"/>
</dbReference>
<dbReference type="Proteomes" id="UP000276940">
    <property type="component" value="Unassembled WGS sequence"/>
</dbReference>
<reference evidence="1 2" key="1">
    <citation type="journal article" date="2018" name="J Appl Environ Microbiol">
        <title>The gut symbionts Lactobacillus reuteri R2lc and 2010 encode a polyketide synthase cluster that activates the mammalian aryl-hydrocarbon receptor.</title>
        <authorList>
            <person name="Ozcam M."/>
            <person name="Roos S."/>
            <person name="Van Pijkeren J.P."/>
        </authorList>
    </citation>
    <scope>NUCLEOTIDE SEQUENCE [LARGE SCALE GENOMIC DNA]</scope>
    <source>
        <strain evidence="1 2">R2lc</strain>
    </source>
</reference>
<gene>
    <name evidence="1" type="ORF">C5O77_10160</name>
</gene>
<name>A0A3M6SAU5_LIMRT</name>
<protein>
    <submittedName>
        <fullName evidence="1">Uncharacterized protein</fullName>
    </submittedName>
</protein>
<evidence type="ECO:0000313" key="1">
    <source>
        <dbReference type="EMBL" id="RMX24411.1"/>
    </source>
</evidence>
<dbReference type="AlphaFoldDB" id="A0A3M6SAU5"/>
<evidence type="ECO:0000313" key="2">
    <source>
        <dbReference type="Proteomes" id="UP000276940"/>
    </source>
</evidence>
<dbReference type="RefSeq" id="WP_124216618.1">
    <property type="nucleotide sequence ID" value="NZ_PTLS01000053.1"/>
</dbReference>
<proteinExistence type="predicted"/>
<sequence>MEERVFEDEHGRKLIVRVNRSNIQIHTERKDLLDYRFYLDNIDLLKFLKEQAEKVWKTFTPKEANSFGADYWEFYDKNTDNNGYLEVSKEALVFQSPSDETTLLYQFNKRKMESFIYDMESWFML</sequence>
<organism evidence="1 2">
    <name type="scientific">Limosilactobacillus reuteri</name>
    <name type="common">Lactobacillus reuteri</name>
    <dbReference type="NCBI Taxonomy" id="1598"/>
    <lineage>
        <taxon>Bacteria</taxon>
        <taxon>Bacillati</taxon>
        <taxon>Bacillota</taxon>
        <taxon>Bacilli</taxon>
        <taxon>Lactobacillales</taxon>
        <taxon>Lactobacillaceae</taxon>
        <taxon>Limosilactobacillus</taxon>
    </lineage>
</organism>
<accession>A0A3M6SAU5</accession>
<comment type="caution">
    <text evidence="1">The sequence shown here is derived from an EMBL/GenBank/DDBJ whole genome shotgun (WGS) entry which is preliminary data.</text>
</comment>